<sequence length="784" mass="88201">MYLNNGIKASFLLTLLTLVGCEKQVTFAPKEGDEKRYWVYTHTTQDIAQDYDTAMISESLVHYRVDEVGDTLKLHITPEHLQFSAGYSSFSSVELSSSQQKMVPFFQDGFDVSYNMETGEQIEFKGRNQAMWDELVKKRGDVVLNSLKSTMNAPGLLQSLPTKVGRQVTLDNFNGRSVTLTVNQLTESTLFATVSLADKRSDDKQANDPQTPSNAHYQLYGKLEIDRATGWLNSLNLVMNVPVDVYGETKVTQTTVAMRSEDQPIGAFSDIFAHAYYDDELYWYDIEPIPEAILVKGTTVEAETGKNEGLQDQLTQDDVMPYEEGMFNKENSRSDGQGFRLAFPTQIPPNQVVGYIAMRDVRAYTNNGDKIDLKLVTPNALQFFDENMNVNAMVQPIGWNKGAELKEISTFAAHIDYYKGAIELHSLPWQGGSSQSYQVGDLQVAIKKVPGAENEYRVEYHNSEYQWLGFTIGGVQGQMAFSPPKTGPEWLSPGSRQLFVQSTPPELITRTMSFKFSEEPKELMFIVHSQNETPSFSQEVEFLDREWYLASAEMPPMTNNLNREYYPFESDNVVEQSASAFDFHADHRVATESLQNAVVALPMEWAALCQFDIVNAPQVNGKPLEWKPQSEVDNDLPGGPVTIEPNTIAFQLMTPDGVRRYFYDMAITTRFTCAGKTKWNQMSPPSSPKPWLIDISAIEGFDAKQTVADFLGRYRILDQHGQKLVPIDKQGEVLTASDRLLSEILFAPGYLKMSGSISRIEEVIVQGEPLEKQFVVQFPPLPKG</sequence>
<reference evidence="1 2" key="1">
    <citation type="submission" date="2016-07" db="EMBL/GenBank/DDBJ databases">
        <title>Genome sequencing of Vibrio scophthalmi strain VS-05, an isolated from Paralichthys olivaceus.</title>
        <authorList>
            <person name="Han H.-J."/>
        </authorList>
    </citation>
    <scope>NUCLEOTIDE SEQUENCE [LARGE SCALE GENOMIC DNA]</scope>
    <source>
        <strain evidence="1 2">VS-05</strain>
    </source>
</reference>
<dbReference type="EMBL" id="CP016415">
    <property type="protein sequence ID" value="ANU38349.1"/>
    <property type="molecule type" value="Genomic_DNA"/>
</dbReference>
<accession>A0A1C7FH83</accession>
<evidence type="ECO:0000313" key="1">
    <source>
        <dbReference type="EMBL" id="ANU38349.1"/>
    </source>
</evidence>
<keyword evidence="2" id="KW-1185">Reference proteome</keyword>
<gene>
    <name evidence="1" type="ORF">VSVS05_03311</name>
</gene>
<proteinExistence type="predicted"/>
<dbReference type="AlphaFoldDB" id="A0A1C7FH83"/>
<dbReference type="Proteomes" id="UP000092528">
    <property type="component" value="Chromosome 2"/>
</dbReference>
<dbReference type="RefSeq" id="WP_065546221.1">
    <property type="nucleotide sequence ID" value="NZ_CP016415.1"/>
</dbReference>
<protein>
    <submittedName>
        <fullName evidence="1">Uncharacterized protein</fullName>
    </submittedName>
</protein>
<name>A0A1C7FH83_9VIBR</name>
<evidence type="ECO:0000313" key="2">
    <source>
        <dbReference type="Proteomes" id="UP000092528"/>
    </source>
</evidence>
<dbReference type="PATRIC" id="fig|45658.7.peg.3270"/>
<dbReference type="GeneID" id="96874738"/>
<organism evidence="1 2">
    <name type="scientific">Vibrio scophthalmi</name>
    <dbReference type="NCBI Taxonomy" id="45658"/>
    <lineage>
        <taxon>Bacteria</taxon>
        <taxon>Pseudomonadati</taxon>
        <taxon>Pseudomonadota</taxon>
        <taxon>Gammaproteobacteria</taxon>
        <taxon>Vibrionales</taxon>
        <taxon>Vibrionaceae</taxon>
        <taxon>Vibrio</taxon>
    </lineage>
</organism>